<comment type="caution">
    <text evidence="1">The sequence shown here is derived from an EMBL/GenBank/DDBJ whole genome shotgun (WGS) entry which is preliminary data.</text>
</comment>
<proteinExistence type="predicted"/>
<organism evidence="1 2">
    <name type="scientific">Zoarces viviparus</name>
    <name type="common">Viviparous eelpout</name>
    <name type="synonym">Blennius viviparus</name>
    <dbReference type="NCBI Taxonomy" id="48416"/>
    <lineage>
        <taxon>Eukaryota</taxon>
        <taxon>Metazoa</taxon>
        <taxon>Chordata</taxon>
        <taxon>Craniata</taxon>
        <taxon>Vertebrata</taxon>
        <taxon>Euteleostomi</taxon>
        <taxon>Actinopterygii</taxon>
        <taxon>Neopterygii</taxon>
        <taxon>Teleostei</taxon>
        <taxon>Neoteleostei</taxon>
        <taxon>Acanthomorphata</taxon>
        <taxon>Eupercaria</taxon>
        <taxon>Perciformes</taxon>
        <taxon>Cottioidei</taxon>
        <taxon>Zoarcales</taxon>
        <taxon>Zoarcidae</taxon>
        <taxon>Zoarcinae</taxon>
        <taxon>Zoarces</taxon>
    </lineage>
</organism>
<evidence type="ECO:0000313" key="1">
    <source>
        <dbReference type="EMBL" id="KAK9525257.1"/>
    </source>
</evidence>
<feature type="non-terminal residue" evidence="1">
    <location>
        <position position="1"/>
    </location>
</feature>
<gene>
    <name evidence="1" type="ORF">VZT92_016720</name>
</gene>
<dbReference type="AlphaFoldDB" id="A0AAW1ESM7"/>
<dbReference type="Proteomes" id="UP001488805">
    <property type="component" value="Unassembled WGS sequence"/>
</dbReference>
<sequence>TLLRALETHSHQAVTLGWTDQRAVRLVEDAETLLELGRGSYLGQVSLAVKECKGENTLFLMEILEDLKSRGEALVADL</sequence>
<evidence type="ECO:0000313" key="2">
    <source>
        <dbReference type="Proteomes" id="UP001488805"/>
    </source>
</evidence>
<name>A0AAW1ESM7_ZOAVI</name>
<keyword evidence="2" id="KW-1185">Reference proteome</keyword>
<dbReference type="EMBL" id="JBCEZU010000135">
    <property type="protein sequence ID" value="KAK9525257.1"/>
    <property type="molecule type" value="Genomic_DNA"/>
</dbReference>
<reference evidence="1 2" key="1">
    <citation type="journal article" date="2024" name="Genome Biol. Evol.">
        <title>Chromosome-level genome assembly of the viviparous eelpout Zoarces viviparus.</title>
        <authorList>
            <person name="Fuhrmann N."/>
            <person name="Brasseur M.V."/>
            <person name="Bakowski C.E."/>
            <person name="Podsiadlowski L."/>
            <person name="Prost S."/>
            <person name="Krehenwinkel H."/>
            <person name="Mayer C."/>
        </authorList>
    </citation>
    <scope>NUCLEOTIDE SEQUENCE [LARGE SCALE GENOMIC DNA]</scope>
    <source>
        <strain evidence="1">NO-MEL_2022_Ind0_liver</strain>
    </source>
</reference>
<protein>
    <submittedName>
        <fullName evidence="1">Uncharacterized protein</fullName>
    </submittedName>
</protein>
<accession>A0AAW1ESM7</accession>